<dbReference type="RefSeq" id="XP_014667349.1">
    <property type="nucleotide sequence ID" value="XM_014811863.1"/>
</dbReference>
<accession>A0ABM1E578</accession>
<evidence type="ECO:0000313" key="2">
    <source>
        <dbReference type="Proteomes" id="UP000695022"/>
    </source>
</evidence>
<organism evidence="2 3">
    <name type="scientific">Priapulus caudatus</name>
    <name type="common">Priapulid worm</name>
    <dbReference type="NCBI Taxonomy" id="37621"/>
    <lineage>
        <taxon>Eukaryota</taxon>
        <taxon>Metazoa</taxon>
        <taxon>Ecdysozoa</taxon>
        <taxon>Scalidophora</taxon>
        <taxon>Priapulida</taxon>
        <taxon>Priapulimorpha</taxon>
        <taxon>Priapulimorphida</taxon>
        <taxon>Priapulidae</taxon>
        <taxon>Priapulus</taxon>
    </lineage>
</organism>
<proteinExistence type="predicted"/>
<dbReference type="PANTHER" id="PTHR28671">
    <property type="entry name" value="COILED-COIL DOMAIN-CONTAINING PROTEIN 169"/>
    <property type="match status" value="1"/>
</dbReference>
<dbReference type="Pfam" id="PF15372">
    <property type="entry name" value="DUF4600"/>
    <property type="match status" value="1"/>
</dbReference>
<sequence>MATGVIGAAQVTQGSRKHGPAADYRHDDDDDEAAEDELNSLKRCYDAEMQKRDLVETALMDIRAKIADFEDKIENPEHQDSEWKVRYEIQVESNQQLERQAILLQDRLDKVARGENVQNGELAKLVKRLANDRDVMNRVARDYEWRLEQEANVKPSPPPANTSHWPGSGNFNRTANRTGIHKALRIEEGLLTEFEATPNDSHENPTPRSDRRKGCYKI</sequence>
<feature type="region of interest" description="Disordered" evidence="1">
    <location>
        <begin position="150"/>
        <end position="175"/>
    </location>
</feature>
<feature type="compositionally biased region" description="Polar residues" evidence="1">
    <location>
        <begin position="161"/>
        <end position="175"/>
    </location>
</feature>
<feature type="region of interest" description="Disordered" evidence="1">
    <location>
        <begin position="1"/>
        <end position="35"/>
    </location>
</feature>
<gene>
    <name evidence="3" type="primary">LOC106808940</name>
</gene>
<reference evidence="3" key="1">
    <citation type="submission" date="2025-08" db="UniProtKB">
        <authorList>
            <consortium name="RefSeq"/>
        </authorList>
    </citation>
    <scope>IDENTIFICATION</scope>
</reference>
<dbReference type="Proteomes" id="UP000695022">
    <property type="component" value="Unplaced"/>
</dbReference>
<evidence type="ECO:0000256" key="1">
    <source>
        <dbReference type="SAM" id="MobiDB-lite"/>
    </source>
</evidence>
<name>A0ABM1E578_PRICU</name>
<keyword evidence="2" id="KW-1185">Reference proteome</keyword>
<dbReference type="InterPro" id="IPR028022">
    <property type="entry name" value="DUF4600"/>
</dbReference>
<evidence type="ECO:0000313" key="3">
    <source>
        <dbReference type="RefSeq" id="XP_014667349.1"/>
    </source>
</evidence>
<protein>
    <submittedName>
        <fullName evidence="3">Coiled-coil domain-containing protein 169-like</fullName>
    </submittedName>
</protein>
<feature type="region of interest" description="Disordered" evidence="1">
    <location>
        <begin position="193"/>
        <end position="218"/>
    </location>
</feature>
<feature type="compositionally biased region" description="Basic and acidic residues" evidence="1">
    <location>
        <begin position="200"/>
        <end position="218"/>
    </location>
</feature>
<dbReference type="GeneID" id="106808940"/>
<dbReference type="PANTHER" id="PTHR28671:SF3">
    <property type="entry name" value="COILED-COIL DOMAIN-CONTAINING PROTEIN 169"/>
    <property type="match status" value="1"/>
</dbReference>